<dbReference type="EMBL" id="CP144090">
    <property type="protein sequence ID" value="WWD08940.1"/>
    <property type="molecule type" value="Genomic_DNA"/>
</dbReference>
<evidence type="ECO:0000313" key="2">
    <source>
        <dbReference type="EMBL" id="WWD08940.1"/>
    </source>
</evidence>
<feature type="region of interest" description="Disordered" evidence="1">
    <location>
        <begin position="338"/>
        <end position="370"/>
    </location>
</feature>
<feature type="compositionally biased region" description="Polar residues" evidence="1">
    <location>
        <begin position="349"/>
        <end position="360"/>
    </location>
</feature>
<name>A0AAX4KTP3_9TREE</name>
<protein>
    <submittedName>
        <fullName evidence="2">Uncharacterized protein</fullName>
    </submittedName>
</protein>
<reference evidence="2 3" key="1">
    <citation type="submission" date="2024-01" db="EMBL/GenBank/DDBJ databases">
        <title>Comparative genomics of Cryptococcus and Kwoniella reveals pathogenesis evolution and contrasting modes of karyotype evolution via chromosome fusion or intercentromeric recombination.</title>
        <authorList>
            <person name="Coelho M.A."/>
            <person name="David-Palma M."/>
            <person name="Shea T."/>
            <person name="Bowers K."/>
            <person name="McGinley-Smith S."/>
            <person name="Mohammad A.W."/>
            <person name="Gnirke A."/>
            <person name="Yurkov A.M."/>
            <person name="Nowrousian M."/>
            <person name="Sun S."/>
            <person name="Cuomo C.A."/>
            <person name="Heitman J."/>
        </authorList>
    </citation>
    <scope>NUCLEOTIDE SEQUENCE [LARGE SCALE GENOMIC DNA]</scope>
    <source>
        <strain evidence="2 3">PYCC6329</strain>
    </source>
</reference>
<dbReference type="AlphaFoldDB" id="A0AAX4KTP3"/>
<accession>A0AAX4KTP3</accession>
<gene>
    <name evidence="2" type="ORF">V865_007055</name>
</gene>
<dbReference type="Proteomes" id="UP001358614">
    <property type="component" value="Chromosome 2"/>
</dbReference>
<sequence length="387" mass="43639">MSRPTGLVLNNHQTAPSYADSNSQGVKTAYYPGDEVCQSISVNGETSIFSKEGAPLLATYGFKEQCLHLKPFQVDDEDYRLLPLNSKFDCSKMIINPTNVSSSLDNLMDVRYLQGPSRKFVRRIKFIQRGYIDNKYRFRTFEDIRSFTFNNRADIWNYDDQTYRRALDTWIKLTTGTSHGYYESEQGQTTEYNCWHHDRSKDFMENYANSLEVEENEREAGQIGKAGREASANDDVQSTIDRIIETHGMAMPGLRDSSTRHGIQPTAQMAGSQLHAVIGGASGNPQGNGHGYGYEYGSFGDTQEYSASNQSGNNPYNVTSAHGSLPEHNHAIQYHMRHQQGGSWVSPHGSYSAQTFTPQMGEQGEHEDSIEENHVTRSINEMLDRFS</sequence>
<evidence type="ECO:0000256" key="1">
    <source>
        <dbReference type="SAM" id="MobiDB-lite"/>
    </source>
</evidence>
<keyword evidence="3" id="KW-1185">Reference proteome</keyword>
<feature type="region of interest" description="Disordered" evidence="1">
    <location>
        <begin position="1"/>
        <end position="23"/>
    </location>
</feature>
<feature type="compositionally biased region" description="Polar residues" evidence="1">
    <location>
        <begin position="8"/>
        <end position="23"/>
    </location>
</feature>
<proteinExistence type="predicted"/>
<dbReference type="RefSeq" id="XP_066086907.1">
    <property type="nucleotide sequence ID" value="XM_066230810.1"/>
</dbReference>
<dbReference type="GeneID" id="91105856"/>
<evidence type="ECO:0000313" key="3">
    <source>
        <dbReference type="Proteomes" id="UP001358614"/>
    </source>
</evidence>
<dbReference type="KEGG" id="ker:91105856"/>
<organism evidence="2 3">
    <name type="scientific">Kwoniella europaea PYCC6329</name>
    <dbReference type="NCBI Taxonomy" id="1423913"/>
    <lineage>
        <taxon>Eukaryota</taxon>
        <taxon>Fungi</taxon>
        <taxon>Dikarya</taxon>
        <taxon>Basidiomycota</taxon>
        <taxon>Agaricomycotina</taxon>
        <taxon>Tremellomycetes</taxon>
        <taxon>Tremellales</taxon>
        <taxon>Cryptococcaceae</taxon>
        <taxon>Kwoniella</taxon>
    </lineage>
</organism>